<dbReference type="AlphaFoldDB" id="E0RPB8"/>
<dbReference type="InterPro" id="IPR001645">
    <property type="entry name" value="Folylpolyglutamate_synth"/>
</dbReference>
<dbReference type="PaxDb" id="665571-STHERM_c03390"/>
<evidence type="ECO:0000256" key="4">
    <source>
        <dbReference type="ARBA" id="ARBA00008276"/>
    </source>
</evidence>
<comment type="pathway">
    <text evidence="3">Cofactor biosynthesis; tetrahydrofolylpolyglutamate biosynthesis.</text>
</comment>
<dbReference type="GO" id="GO:0046872">
    <property type="term" value="F:metal ion binding"/>
    <property type="evidence" value="ECO:0007669"/>
    <property type="project" value="UniProtKB-KW"/>
</dbReference>
<evidence type="ECO:0000256" key="2">
    <source>
        <dbReference type="ARBA" id="ARBA00004799"/>
    </source>
</evidence>
<gene>
    <name evidence="23" type="ordered locus">STHERM_c03390</name>
</gene>
<evidence type="ECO:0000256" key="15">
    <source>
        <dbReference type="ARBA" id="ARBA00030592"/>
    </source>
</evidence>
<comment type="pathway">
    <text evidence="2">Cofactor biosynthesis; tetrahydrofolate biosynthesis; 7,8-dihydrofolate from 2-amino-4-hydroxy-6-hydroxymethyl-7,8-dihydropteridine diphosphate and 4-aminobenzoate: step 2/2.</text>
</comment>
<dbReference type="HOGENOM" id="CLU_015869_1_2_12"/>
<evidence type="ECO:0000313" key="24">
    <source>
        <dbReference type="Proteomes" id="UP000001296"/>
    </source>
</evidence>
<dbReference type="GO" id="GO:0005737">
    <property type="term" value="C:cytoplasm"/>
    <property type="evidence" value="ECO:0007669"/>
    <property type="project" value="TreeGrafter"/>
</dbReference>
<dbReference type="Pfam" id="PF08245">
    <property type="entry name" value="Mur_ligase_M"/>
    <property type="match status" value="1"/>
</dbReference>
<evidence type="ECO:0000256" key="9">
    <source>
        <dbReference type="ARBA" id="ARBA00022723"/>
    </source>
</evidence>
<evidence type="ECO:0000256" key="14">
    <source>
        <dbReference type="ARBA" id="ARBA00030048"/>
    </source>
</evidence>
<dbReference type="InterPro" id="IPR004101">
    <property type="entry name" value="Mur_ligase_C"/>
</dbReference>
<feature type="domain" description="Mur ligase C-terminal" evidence="21">
    <location>
        <begin position="344"/>
        <end position="463"/>
    </location>
</feature>
<dbReference type="KEGG" id="sta:STHERM_c03390"/>
<dbReference type="InterPro" id="IPR036565">
    <property type="entry name" value="Mur-like_cat_sf"/>
</dbReference>
<dbReference type="GO" id="GO:0005524">
    <property type="term" value="F:ATP binding"/>
    <property type="evidence" value="ECO:0007669"/>
    <property type="project" value="UniProtKB-KW"/>
</dbReference>
<dbReference type="NCBIfam" id="TIGR01499">
    <property type="entry name" value="folC"/>
    <property type="match status" value="1"/>
</dbReference>
<evidence type="ECO:0000259" key="22">
    <source>
        <dbReference type="Pfam" id="PF08245"/>
    </source>
</evidence>
<evidence type="ECO:0000256" key="16">
    <source>
        <dbReference type="ARBA" id="ARBA00032510"/>
    </source>
</evidence>
<comment type="catalytic activity">
    <reaction evidence="18">
        <text>10-formyltetrahydrofolyl-(gamma-L-Glu)(n) + L-glutamate + ATP = 10-formyltetrahydrofolyl-(gamma-L-Glu)(n+1) + ADP + phosphate + H(+)</text>
        <dbReference type="Rhea" id="RHEA:51904"/>
        <dbReference type="Rhea" id="RHEA-COMP:13088"/>
        <dbReference type="Rhea" id="RHEA-COMP:14300"/>
        <dbReference type="ChEBI" id="CHEBI:15378"/>
        <dbReference type="ChEBI" id="CHEBI:29985"/>
        <dbReference type="ChEBI" id="CHEBI:30616"/>
        <dbReference type="ChEBI" id="CHEBI:43474"/>
        <dbReference type="ChEBI" id="CHEBI:134413"/>
        <dbReference type="ChEBI" id="CHEBI:456216"/>
        <dbReference type="EC" id="6.3.2.17"/>
    </reaction>
</comment>
<dbReference type="EC" id="6.3.2.12" evidence="5"/>
<dbReference type="Gene3D" id="3.90.190.20">
    <property type="entry name" value="Mur ligase, C-terminal domain"/>
    <property type="match status" value="1"/>
</dbReference>
<reference key="1">
    <citation type="submission" date="2009-08" db="EMBL/GenBank/DDBJ databases">
        <title>The genome sequence of Spirochaeta thermophila DSM6192.</title>
        <authorList>
            <person name="Angelov A."/>
            <person name="Mientus M."/>
            <person name="Wittenberg S."/>
            <person name="Lehmann R."/>
            <person name="Liesegang H."/>
            <person name="Daniel R."/>
            <person name="Liebl W."/>
        </authorList>
    </citation>
    <scope>NUCLEOTIDE SEQUENCE</scope>
    <source>
        <strain>DSM 6192</strain>
    </source>
</reference>
<evidence type="ECO:0000256" key="11">
    <source>
        <dbReference type="ARBA" id="ARBA00022840"/>
    </source>
</evidence>
<evidence type="ECO:0000259" key="21">
    <source>
        <dbReference type="Pfam" id="PF02875"/>
    </source>
</evidence>
<dbReference type="PANTHER" id="PTHR11136:SF0">
    <property type="entry name" value="DIHYDROFOLATE SYNTHETASE-RELATED"/>
    <property type="match status" value="1"/>
</dbReference>
<dbReference type="InterPro" id="IPR013221">
    <property type="entry name" value="Mur_ligase_cen"/>
</dbReference>
<feature type="domain" description="Mur ligase central" evidence="22">
    <location>
        <begin position="65"/>
        <end position="212"/>
    </location>
</feature>
<keyword evidence="11" id="KW-0067">ATP-binding</keyword>
<dbReference type="Pfam" id="PF02875">
    <property type="entry name" value="Mur_ligase_C"/>
    <property type="match status" value="1"/>
</dbReference>
<dbReference type="InterPro" id="IPR036615">
    <property type="entry name" value="Mur_ligase_C_dom_sf"/>
</dbReference>
<evidence type="ECO:0000256" key="7">
    <source>
        <dbReference type="ARBA" id="ARBA00019357"/>
    </source>
</evidence>
<dbReference type="eggNOG" id="COG0285">
    <property type="taxonomic scope" value="Bacteria"/>
</dbReference>
<keyword evidence="12" id="KW-0460">Magnesium</keyword>
<name>E0RPB8_WINT6</name>
<dbReference type="SUPFAM" id="SSF53623">
    <property type="entry name" value="MurD-like peptide ligases, catalytic domain"/>
    <property type="match status" value="1"/>
</dbReference>
<keyword evidence="8 23" id="KW-0436">Ligase</keyword>
<dbReference type="InterPro" id="IPR018109">
    <property type="entry name" value="Folylpolyglutamate_synth_CS"/>
</dbReference>
<dbReference type="GO" id="GO:0046656">
    <property type="term" value="P:folic acid biosynthetic process"/>
    <property type="evidence" value="ECO:0007669"/>
    <property type="project" value="UniProtKB-KW"/>
</dbReference>
<comment type="catalytic activity">
    <reaction evidence="17">
        <text>(6S)-5,6,7,8-tetrahydrofolyl-(gamma-L-Glu)(n) + L-glutamate + ATP = (6S)-5,6,7,8-tetrahydrofolyl-(gamma-L-Glu)(n+1) + ADP + phosphate + H(+)</text>
        <dbReference type="Rhea" id="RHEA:10580"/>
        <dbReference type="Rhea" id="RHEA-COMP:14738"/>
        <dbReference type="Rhea" id="RHEA-COMP:14740"/>
        <dbReference type="ChEBI" id="CHEBI:15378"/>
        <dbReference type="ChEBI" id="CHEBI:29985"/>
        <dbReference type="ChEBI" id="CHEBI:30616"/>
        <dbReference type="ChEBI" id="CHEBI:43474"/>
        <dbReference type="ChEBI" id="CHEBI:141005"/>
        <dbReference type="ChEBI" id="CHEBI:456216"/>
        <dbReference type="EC" id="6.3.2.17"/>
    </reaction>
</comment>
<protein>
    <recommendedName>
        <fullName evidence="7">Dihydrofolate synthase/folylpolyglutamate synthase</fullName>
        <ecNumber evidence="5">6.3.2.12</ecNumber>
        <ecNumber evidence="6">6.3.2.17</ecNumber>
    </recommendedName>
    <alternativeName>
        <fullName evidence="16">Folylpoly-gamma-glutamate synthetase-dihydrofolate synthetase</fullName>
    </alternativeName>
    <alternativeName>
        <fullName evidence="14">Folylpolyglutamate synthetase</fullName>
    </alternativeName>
    <alternativeName>
        <fullName evidence="15">Tetrahydrofolylpolyglutamate synthase</fullName>
    </alternativeName>
</protein>
<evidence type="ECO:0000256" key="3">
    <source>
        <dbReference type="ARBA" id="ARBA00005150"/>
    </source>
</evidence>
<evidence type="ECO:0000256" key="8">
    <source>
        <dbReference type="ARBA" id="ARBA00022598"/>
    </source>
</evidence>
<dbReference type="RefSeq" id="WP_013313153.1">
    <property type="nucleotide sequence ID" value="NC_014484.1"/>
</dbReference>
<dbReference type="PROSITE" id="PS01012">
    <property type="entry name" value="FOLYLPOLYGLU_SYNT_2"/>
    <property type="match status" value="1"/>
</dbReference>
<keyword evidence="9" id="KW-0479">Metal-binding</keyword>
<reference evidence="23 24" key="2">
    <citation type="journal article" date="2010" name="J. Bacteriol.">
        <title>Genome sequence of the polysaccharide-degrading, thermophilic anaerobe Spirochaeta thermophila DSM 6192.</title>
        <authorList>
            <person name="Angelov A."/>
            <person name="Liebl S."/>
            <person name="Ballschmiter M."/>
            <person name="Bomeke M."/>
            <person name="Lehmann R."/>
            <person name="Liesegang H."/>
            <person name="Daniel R."/>
            <person name="Liebl W."/>
        </authorList>
    </citation>
    <scope>NUCLEOTIDE SEQUENCE [LARGE SCALE GENOMIC DNA]</scope>
    <source>
        <strain evidence="24">ATCC 49972 / DSM 6192 / RI 19.B1</strain>
    </source>
</reference>
<evidence type="ECO:0000256" key="6">
    <source>
        <dbReference type="ARBA" id="ARBA00013025"/>
    </source>
</evidence>
<evidence type="ECO:0000256" key="17">
    <source>
        <dbReference type="ARBA" id="ARBA00047493"/>
    </source>
</evidence>
<sequence>MQLRLRTELLPAPIHPEVEEAFRYLERFANFERRPGEVRAFRLERVRTLCGLFGHPEEGLAFAHVAGSKGKGSTCLFLARVLEESGFRTGLYTSPHLVSYTERISRAGRPWPPEVYLDALAFLRGRLEGTAEGRALLDEVTTFELLTVLGFLVFREMGCEWVVLETGMGGRLDATNVVRPRVTVITHLELEHTEHLGETLEKIAFEKAGIIKPGVPVVVAPQEAGAWGVIEGRAREVGAGVVRVERGLGASAGGVGGEVRGAQAGGGAGGSPSEVVRWEGVVRREGVGVCVEWEDGLVARSVLSTPLLVQAENAALAAAAWRVCVPEGKVGALEQGLAGAVLPGRLQPVAEGPELWVDGSHTRDSVRAVVEALGRRYGWGEVVGVFGCVAGKDARGMLGELGRLCREVVVTRAGRFRESRPEEVGRVAEGVVRAVVVPEEEAALGEALRRAEGRRPILVTGSFYLAGEILTILSRWAAS</sequence>
<proteinExistence type="inferred from homology"/>
<evidence type="ECO:0000256" key="18">
    <source>
        <dbReference type="ARBA" id="ARBA00047808"/>
    </source>
</evidence>
<evidence type="ECO:0000256" key="12">
    <source>
        <dbReference type="ARBA" id="ARBA00022842"/>
    </source>
</evidence>
<evidence type="ECO:0000256" key="1">
    <source>
        <dbReference type="ARBA" id="ARBA00002714"/>
    </source>
</evidence>
<evidence type="ECO:0000313" key="23">
    <source>
        <dbReference type="EMBL" id="ADN01312.1"/>
    </source>
</evidence>
<keyword evidence="10" id="KW-0547">Nucleotide-binding</keyword>
<organism evidence="23 24">
    <name type="scientific">Winmispira thermophila (strain ATCC 49972 / DSM 6192 / RI 19.B1)</name>
    <name type="common">Spirochaeta thermophila</name>
    <dbReference type="NCBI Taxonomy" id="665571"/>
    <lineage>
        <taxon>Bacteria</taxon>
        <taxon>Pseudomonadati</taxon>
        <taxon>Spirochaetota</taxon>
        <taxon>Spirochaetia</taxon>
        <taxon>Winmispirales</taxon>
        <taxon>Winmispiraceae</taxon>
        <taxon>Winmispira</taxon>
    </lineage>
</organism>
<evidence type="ECO:0000256" key="20">
    <source>
        <dbReference type="ARBA" id="ARBA00049161"/>
    </source>
</evidence>
<dbReference type="PIRSF" id="PIRSF001563">
    <property type="entry name" value="Folylpolyglu_synth"/>
    <property type="match status" value="1"/>
</dbReference>
<dbReference type="GO" id="GO:0004326">
    <property type="term" value="F:tetrahydrofolylpolyglutamate synthase activity"/>
    <property type="evidence" value="ECO:0007669"/>
    <property type="project" value="UniProtKB-EC"/>
</dbReference>
<evidence type="ECO:0000256" key="5">
    <source>
        <dbReference type="ARBA" id="ARBA00013023"/>
    </source>
</evidence>
<evidence type="ECO:0000256" key="10">
    <source>
        <dbReference type="ARBA" id="ARBA00022741"/>
    </source>
</evidence>
<evidence type="ECO:0000256" key="19">
    <source>
        <dbReference type="ARBA" id="ARBA00049035"/>
    </source>
</evidence>
<comment type="catalytic activity">
    <reaction evidence="20">
        <text>7,8-dihydropteroate + L-glutamate + ATP = 7,8-dihydrofolate + ADP + phosphate + H(+)</text>
        <dbReference type="Rhea" id="RHEA:23584"/>
        <dbReference type="ChEBI" id="CHEBI:15378"/>
        <dbReference type="ChEBI" id="CHEBI:17839"/>
        <dbReference type="ChEBI" id="CHEBI:29985"/>
        <dbReference type="ChEBI" id="CHEBI:30616"/>
        <dbReference type="ChEBI" id="CHEBI:43474"/>
        <dbReference type="ChEBI" id="CHEBI:57451"/>
        <dbReference type="ChEBI" id="CHEBI:456216"/>
        <dbReference type="EC" id="6.3.2.12"/>
    </reaction>
</comment>
<keyword evidence="13" id="KW-0289">Folate biosynthesis</keyword>
<dbReference type="Proteomes" id="UP000001296">
    <property type="component" value="Chromosome"/>
</dbReference>
<evidence type="ECO:0000256" key="13">
    <source>
        <dbReference type="ARBA" id="ARBA00022909"/>
    </source>
</evidence>
<dbReference type="SUPFAM" id="SSF53244">
    <property type="entry name" value="MurD-like peptide ligases, peptide-binding domain"/>
    <property type="match status" value="1"/>
</dbReference>
<dbReference type="Gene3D" id="3.40.1190.10">
    <property type="entry name" value="Mur-like, catalytic domain"/>
    <property type="match status" value="1"/>
</dbReference>
<dbReference type="EC" id="6.3.2.17" evidence="6"/>
<comment type="function">
    <text evidence="1">Functions in two distinct reactions of the de novo folate biosynthetic pathway. Catalyzes the addition of a glutamate residue to dihydropteroate (7,8-dihydropteroate or H2Pte) to form dihydrofolate (7,8-dihydrofolate monoglutamate or H2Pte-Glu). Also catalyzes successive additions of L-glutamate to tetrahydrofolate or 10-formyltetrahydrofolate or 5,10-methylenetetrahydrofolate, leading to folylpolyglutamate derivatives.</text>
</comment>
<dbReference type="PANTHER" id="PTHR11136">
    <property type="entry name" value="FOLYLPOLYGLUTAMATE SYNTHASE-RELATED"/>
    <property type="match status" value="1"/>
</dbReference>
<dbReference type="GO" id="GO:0008841">
    <property type="term" value="F:dihydrofolate synthase activity"/>
    <property type="evidence" value="ECO:0007669"/>
    <property type="project" value="UniProtKB-EC"/>
</dbReference>
<accession>E0RPB8</accession>
<comment type="similarity">
    <text evidence="4">Belongs to the folylpolyglutamate synthase family.</text>
</comment>
<dbReference type="EMBL" id="CP001698">
    <property type="protein sequence ID" value="ADN01312.1"/>
    <property type="molecule type" value="Genomic_DNA"/>
</dbReference>
<comment type="catalytic activity">
    <reaction evidence="19">
        <text>(6R)-5,10-methylenetetrahydrofolyl-(gamma-L-Glu)(n) + L-glutamate + ATP = (6R)-5,10-methylenetetrahydrofolyl-(gamma-L-Glu)(n+1) + ADP + phosphate + H(+)</text>
        <dbReference type="Rhea" id="RHEA:51912"/>
        <dbReference type="Rhea" id="RHEA-COMP:13257"/>
        <dbReference type="Rhea" id="RHEA-COMP:13258"/>
        <dbReference type="ChEBI" id="CHEBI:15378"/>
        <dbReference type="ChEBI" id="CHEBI:29985"/>
        <dbReference type="ChEBI" id="CHEBI:30616"/>
        <dbReference type="ChEBI" id="CHEBI:43474"/>
        <dbReference type="ChEBI" id="CHEBI:136572"/>
        <dbReference type="ChEBI" id="CHEBI:456216"/>
        <dbReference type="EC" id="6.3.2.17"/>
    </reaction>
</comment>